<dbReference type="OrthoDB" id="2384430at2759"/>
<proteinExistence type="predicted"/>
<dbReference type="EMBL" id="JAKOGI010000478">
    <property type="protein sequence ID" value="KAJ8434438.1"/>
    <property type="molecule type" value="Genomic_DNA"/>
</dbReference>
<accession>A0A9Q1K0D3</accession>
<keyword evidence="2" id="KW-1185">Reference proteome</keyword>
<reference evidence="1" key="1">
    <citation type="submission" date="2022-04" db="EMBL/GenBank/DDBJ databases">
        <title>Carnegiea gigantea Genome sequencing and assembly v2.</title>
        <authorList>
            <person name="Copetti D."/>
            <person name="Sanderson M.J."/>
            <person name="Burquez A."/>
            <person name="Wojciechowski M.F."/>
        </authorList>
    </citation>
    <scope>NUCLEOTIDE SEQUENCE</scope>
    <source>
        <strain evidence="1">SGP5-SGP5p</strain>
        <tissue evidence="1">Aerial part</tissue>
    </source>
</reference>
<dbReference type="AlphaFoldDB" id="A0A9Q1K0D3"/>
<evidence type="ECO:0000313" key="1">
    <source>
        <dbReference type="EMBL" id="KAJ8434438.1"/>
    </source>
</evidence>
<name>A0A9Q1K0D3_9CARY</name>
<dbReference type="Proteomes" id="UP001153076">
    <property type="component" value="Unassembled WGS sequence"/>
</dbReference>
<protein>
    <submittedName>
        <fullName evidence="1">Uncharacterized protein</fullName>
    </submittedName>
</protein>
<dbReference type="PANTHER" id="PTHR36792">
    <property type="entry name" value="EXPRESSED PROTEIN"/>
    <property type="match status" value="1"/>
</dbReference>
<organism evidence="1 2">
    <name type="scientific">Carnegiea gigantea</name>
    <dbReference type="NCBI Taxonomy" id="171969"/>
    <lineage>
        <taxon>Eukaryota</taxon>
        <taxon>Viridiplantae</taxon>
        <taxon>Streptophyta</taxon>
        <taxon>Embryophyta</taxon>
        <taxon>Tracheophyta</taxon>
        <taxon>Spermatophyta</taxon>
        <taxon>Magnoliopsida</taxon>
        <taxon>eudicotyledons</taxon>
        <taxon>Gunneridae</taxon>
        <taxon>Pentapetalae</taxon>
        <taxon>Caryophyllales</taxon>
        <taxon>Cactineae</taxon>
        <taxon>Cactaceae</taxon>
        <taxon>Cactoideae</taxon>
        <taxon>Echinocereeae</taxon>
        <taxon>Carnegiea</taxon>
    </lineage>
</organism>
<gene>
    <name evidence="1" type="ORF">Cgig2_025408</name>
</gene>
<dbReference type="PANTHER" id="PTHR36792:SF15">
    <property type="entry name" value="SEL1 REPEAT-CONTAINING PROTEIN"/>
    <property type="match status" value="1"/>
</dbReference>
<evidence type="ECO:0000313" key="2">
    <source>
        <dbReference type="Proteomes" id="UP001153076"/>
    </source>
</evidence>
<sequence>MSKNKVSYSFSQENSQLKVARVDPAHLSLKTLDSVDQTRVPLSQVVSDCVKRWFQDTLKEAKAGDSAMRLLVGQMYNSGYGVNKDTETEEHKAIGSCLDTKALKSRSSAFKSRAINSQLPSDHFSLQYRQSSGFFDCPPDYFYEILPNASAHAIEVRLDKHGLLFD</sequence>
<comment type="caution">
    <text evidence="1">The sequence shown here is derived from an EMBL/GenBank/DDBJ whole genome shotgun (WGS) entry which is preliminary data.</text>
</comment>